<feature type="domain" description="GTPase-associated protein 1 N-terminal" evidence="1">
    <location>
        <begin position="3"/>
        <end position="133"/>
    </location>
</feature>
<evidence type="ECO:0000259" key="3">
    <source>
        <dbReference type="Pfam" id="PF20052"/>
    </source>
</evidence>
<sequence>MGFERLVYTDCLPGESLSGQAGLGFRAASPGADGVVQDTASRQLLYEAPEEWMRRERPVEDYPPMLAHLHRGDWYCTALGAYLGRERKGNRQGNHLTEIICTRDGSDYRGLRPAQLAAADFWLRADPGRTDLDTVADDWDFGDRTADAAFAAVMAAPKWRDRLAVALTVLGDPAFEGRLILVSEDLEEVLNWITTATLLLPRRLAQRIGFKAFTTRPYFGDFAAIAIRPQTAAGLQLSGSAVIDLTGGGDQGPEPGPIEQTWLAQLGLVDHLDLTDAVELADDSGLTPAAAQDLALAVFAGRALSLTHASAVASWLARCPPERHRAYATPAITAVLDLPDRPRPLLLELDRLATSGRPTPGTAAIRLDLIAEELRSAQGGRPIATAPIEPLGRGLWDLDADRAASALLLDMLRTGRSEALDAVLSVADRFALARVDLHQETPDAVERYLAAWEARPSLSPSSSYRYELHEALLRRLDRRCAGDPAALARTAETWFTQLLTWFDPSPLGSPVYRACLAEAGARANDDGLEQGLFQQIRSVRPDDLTAAASALFERRARIRPQLIRRLLDAGPSSPFGPVLMGRLLDPGIVEVGDAVLALENLRITVERGLCDPSSETGRAAAAADPDSGRPLEQADVVALARHAPWILDRITGRVVDAFLDMEGTASAVAALNKCGPDLRADVEEAIRDRLKRSTWTPAQFALGIALYRRKAPPLRRSIASYIRDEAKYLSVAGTEGVIANLGNNSTWRGTLRLVLAEAKNDKALAVLTRGGS</sequence>
<gene>
    <name evidence="4" type="ORF">GALLR39Z86_20170</name>
</gene>
<proteinExistence type="predicted"/>
<dbReference type="RefSeq" id="WP_270117491.1">
    <property type="nucleotide sequence ID" value="NZ_BAAAOL010000006.1"/>
</dbReference>
<feature type="domain" description="GTPase-associated protein 1-like C-terminal" evidence="3">
    <location>
        <begin position="272"/>
        <end position="701"/>
    </location>
</feature>
<dbReference type="InterPro" id="IPR049532">
    <property type="entry name" value="GAP1-like_C"/>
</dbReference>
<keyword evidence="5" id="KW-1185">Reference proteome</keyword>
<accession>A0A9W6G8C0</accession>
<evidence type="ECO:0000259" key="2">
    <source>
        <dbReference type="Pfam" id="PF20014"/>
    </source>
</evidence>
<evidence type="ECO:0000313" key="4">
    <source>
        <dbReference type="EMBL" id="GLI42167.1"/>
    </source>
</evidence>
<protein>
    <submittedName>
        <fullName evidence="4">Uncharacterized protein</fullName>
    </submittedName>
</protein>
<feature type="domain" description="GTPase-associated protein 1 middle" evidence="2">
    <location>
        <begin position="153"/>
        <end position="246"/>
    </location>
</feature>
<reference evidence="4" key="1">
    <citation type="submission" date="2022-12" db="EMBL/GenBank/DDBJ databases">
        <title>Reference genome sequencing for broad-spectrum identification of bacterial and archaeal isolates by mass spectrometry.</title>
        <authorList>
            <person name="Sekiguchi Y."/>
            <person name="Tourlousse D.M."/>
        </authorList>
    </citation>
    <scope>NUCLEOTIDE SEQUENCE</scope>
    <source>
        <strain evidence="4">LLR39Z86</strain>
    </source>
</reference>
<dbReference type="EMBL" id="BSDT01000001">
    <property type="protein sequence ID" value="GLI42167.1"/>
    <property type="molecule type" value="Genomic_DNA"/>
</dbReference>
<dbReference type="Pfam" id="PF20052">
    <property type="entry name" value="GAP1-C"/>
    <property type="match status" value="1"/>
</dbReference>
<organism evidence="4 5">
    <name type="scientific">Glycomyces algeriensis</name>
    <dbReference type="NCBI Taxonomy" id="256037"/>
    <lineage>
        <taxon>Bacteria</taxon>
        <taxon>Bacillati</taxon>
        <taxon>Actinomycetota</taxon>
        <taxon>Actinomycetes</taxon>
        <taxon>Glycomycetales</taxon>
        <taxon>Glycomycetaceae</taxon>
        <taxon>Glycomyces</taxon>
    </lineage>
</organism>
<dbReference type="Pfam" id="PF20013">
    <property type="entry name" value="GAP1-N2"/>
    <property type="match status" value="1"/>
</dbReference>
<dbReference type="Proteomes" id="UP001144313">
    <property type="component" value="Unassembled WGS sequence"/>
</dbReference>
<comment type="caution">
    <text evidence="4">The sequence shown here is derived from an EMBL/GenBank/DDBJ whole genome shotgun (WGS) entry which is preliminary data.</text>
</comment>
<dbReference type="Pfam" id="PF20014">
    <property type="entry name" value="GAP1-M"/>
    <property type="match status" value="1"/>
</dbReference>
<evidence type="ECO:0000259" key="1">
    <source>
        <dbReference type="Pfam" id="PF20013"/>
    </source>
</evidence>
<dbReference type="AlphaFoldDB" id="A0A9W6G8C0"/>
<dbReference type="InterPro" id="IPR045402">
    <property type="entry name" value="GAP1-N2"/>
</dbReference>
<evidence type="ECO:0000313" key="5">
    <source>
        <dbReference type="Proteomes" id="UP001144313"/>
    </source>
</evidence>
<name>A0A9W6G8C0_9ACTN</name>
<dbReference type="InterPro" id="IPR045401">
    <property type="entry name" value="GAP1-M"/>
</dbReference>